<dbReference type="Pfam" id="PF07714">
    <property type="entry name" value="PK_Tyr_Ser-Thr"/>
    <property type="match status" value="1"/>
</dbReference>
<dbReference type="Proteomes" id="UP001195483">
    <property type="component" value="Unassembled WGS sequence"/>
</dbReference>
<evidence type="ECO:0000256" key="9">
    <source>
        <dbReference type="SAM" id="SignalP"/>
    </source>
</evidence>
<dbReference type="InterPro" id="IPR002126">
    <property type="entry name" value="Cadherin-like_dom"/>
</dbReference>
<dbReference type="FunFam" id="3.30.200.20:FF:000234">
    <property type="entry name" value="Proto-oncogene tyrosine-protein kinase receptor Ret"/>
    <property type="match status" value="1"/>
</dbReference>
<feature type="transmembrane region" description="Helical" evidence="8">
    <location>
        <begin position="640"/>
        <end position="661"/>
    </location>
</feature>
<dbReference type="GO" id="GO:0007156">
    <property type="term" value="P:homophilic cell adhesion via plasma membrane adhesion molecules"/>
    <property type="evidence" value="ECO:0007669"/>
    <property type="project" value="InterPro"/>
</dbReference>
<dbReference type="Pfam" id="PF00028">
    <property type="entry name" value="Cadherin"/>
    <property type="match status" value="1"/>
</dbReference>
<dbReference type="SMART" id="SM00112">
    <property type="entry name" value="CA"/>
    <property type="match status" value="1"/>
</dbReference>
<keyword evidence="9" id="KW-0732">Signal</keyword>
<keyword evidence="4 8" id="KW-0472">Membrane</keyword>
<reference evidence="12" key="2">
    <citation type="journal article" date="2021" name="Genome Biol. Evol.">
        <title>Developing a high-quality reference genome for a parasitic bivalve with doubly uniparental inheritance (Bivalvia: Unionida).</title>
        <authorList>
            <person name="Smith C.H."/>
        </authorList>
    </citation>
    <scope>NUCLEOTIDE SEQUENCE</scope>
    <source>
        <strain evidence="12">CHS0354</strain>
        <tissue evidence="12">Mantle</tissue>
    </source>
</reference>
<comment type="caution">
    <text evidence="12">The sequence shown here is derived from an EMBL/GenBank/DDBJ whole genome shotgun (WGS) entry which is preliminary data.</text>
</comment>
<dbReference type="PROSITE" id="PS50011">
    <property type="entry name" value="PROTEIN_KINASE_DOM"/>
    <property type="match status" value="1"/>
</dbReference>
<dbReference type="Gene3D" id="1.10.510.10">
    <property type="entry name" value="Transferase(Phosphotransferase) domain 1"/>
    <property type="match status" value="1"/>
</dbReference>
<evidence type="ECO:0000259" key="11">
    <source>
        <dbReference type="PROSITE" id="PS50268"/>
    </source>
</evidence>
<feature type="domain" description="Protein kinase" evidence="10">
    <location>
        <begin position="727"/>
        <end position="1015"/>
    </location>
</feature>
<keyword evidence="8" id="KW-0812">Transmembrane</keyword>
<feature type="signal peptide" evidence="9">
    <location>
        <begin position="1"/>
        <end position="19"/>
    </location>
</feature>
<keyword evidence="3 6" id="KW-0106">Calcium</keyword>
<dbReference type="PROSITE" id="PS00109">
    <property type="entry name" value="PROTEIN_KINASE_TYR"/>
    <property type="match status" value="1"/>
</dbReference>
<dbReference type="PANTHER" id="PTHR24416:SF617">
    <property type="entry name" value="RET ONCOGENE, ISOFORM A"/>
    <property type="match status" value="1"/>
</dbReference>
<evidence type="ECO:0000256" key="6">
    <source>
        <dbReference type="PROSITE-ProRule" id="PRU00043"/>
    </source>
</evidence>
<dbReference type="InterPro" id="IPR015919">
    <property type="entry name" value="Cadherin-like_sf"/>
</dbReference>
<evidence type="ECO:0000256" key="4">
    <source>
        <dbReference type="ARBA" id="ARBA00023136"/>
    </source>
</evidence>
<dbReference type="SMART" id="SM00219">
    <property type="entry name" value="TyrKc"/>
    <property type="match status" value="1"/>
</dbReference>
<dbReference type="GO" id="GO:0005886">
    <property type="term" value="C:plasma membrane"/>
    <property type="evidence" value="ECO:0007669"/>
    <property type="project" value="InterPro"/>
</dbReference>
<evidence type="ECO:0000256" key="1">
    <source>
        <dbReference type="ARBA" id="ARBA00004167"/>
    </source>
</evidence>
<keyword evidence="7" id="KW-0067">ATP-binding</keyword>
<dbReference type="Gene3D" id="3.30.200.20">
    <property type="entry name" value="Phosphorylase Kinase, domain 1"/>
    <property type="match status" value="1"/>
</dbReference>
<evidence type="ECO:0008006" key="14">
    <source>
        <dbReference type="Google" id="ProtNLM"/>
    </source>
</evidence>
<protein>
    <recommendedName>
        <fullName evidence="14">Receptor protein-tyrosine kinase</fullName>
    </recommendedName>
</protein>
<evidence type="ECO:0000256" key="8">
    <source>
        <dbReference type="SAM" id="Phobius"/>
    </source>
</evidence>
<dbReference type="CDD" id="cd11304">
    <property type="entry name" value="Cadherin_repeat"/>
    <property type="match status" value="1"/>
</dbReference>
<keyword evidence="8" id="KW-1133">Transmembrane helix</keyword>
<dbReference type="InterPro" id="IPR008266">
    <property type="entry name" value="Tyr_kinase_AS"/>
</dbReference>
<comment type="catalytic activity">
    <reaction evidence="5">
        <text>L-tyrosyl-[protein] + ATP = O-phospho-L-tyrosyl-[protein] + ADP + H(+)</text>
        <dbReference type="Rhea" id="RHEA:10596"/>
        <dbReference type="Rhea" id="RHEA-COMP:10136"/>
        <dbReference type="Rhea" id="RHEA-COMP:20101"/>
        <dbReference type="ChEBI" id="CHEBI:15378"/>
        <dbReference type="ChEBI" id="CHEBI:30616"/>
        <dbReference type="ChEBI" id="CHEBI:46858"/>
        <dbReference type="ChEBI" id="CHEBI:61978"/>
        <dbReference type="ChEBI" id="CHEBI:456216"/>
        <dbReference type="EC" id="2.7.10.1"/>
    </reaction>
</comment>
<dbReference type="FunFam" id="1.10.510.10:FF:000462">
    <property type="entry name" value="Receptor tyrosine kinase"/>
    <property type="match status" value="1"/>
</dbReference>
<evidence type="ECO:0000313" key="12">
    <source>
        <dbReference type="EMBL" id="KAK3596580.1"/>
    </source>
</evidence>
<dbReference type="PROSITE" id="PS00232">
    <property type="entry name" value="CADHERIN_1"/>
    <property type="match status" value="1"/>
</dbReference>
<evidence type="ECO:0000256" key="7">
    <source>
        <dbReference type="PROSITE-ProRule" id="PRU10141"/>
    </source>
</evidence>
<gene>
    <name evidence="12" type="ORF">CHS0354_015113</name>
</gene>
<dbReference type="InterPro" id="IPR001245">
    <property type="entry name" value="Ser-Thr/Tyr_kinase_cat_dom"/>
</dbReference>
<dbReference type="InterPro" id="IPR011009">
    <property type="entry name" value="Kinase-like_dom_sf"/>
</dbReference>
<accession>A0AAE0W187</accession>
<dbReference type="InterPro" id="IPR055162">
    <property type="entry name" value="RET_CRD"/>
</dbReference>
<feature type="binding site" evidence="7">
    <location>
        <position position="761"/>
    </location>
    <ligand>
        <name>ATP</name>
        <dbReference type="ChEBI" id="CHEBI:30616"/>
    </ligand>
</feature>
<dbReference type="SUPFAM" id="SSF49313">
    <property type="entry name" value="Cadherin-like"/>
    <property type="match status" value="1"/>
</dbReference>
<dbReference type="GO" id="GO:0005509">
    <property type="term" value="F:calcium ion binding"/>
    <property type="evidence" value="ECO:0007669"/>
    <property type="project" value="UniProtKB-UniRule"/>
</dbReference>
<dbReference type="PROSITE" id="PS50268">
    <property type="entry name" value="CADHERIN_2"/>
    <property type="match status" value="1"/>
</dbReference>
<dbReference type="EMBL" id="JAEAOA010000940">
    <property type="protein sequence ID" value="KAK3596580.1"/>
    <property type="molecule type" value="Genomic_DNA"/>
</dbReference>
<keyword evidence="13" id="KW-1185">Reference proteome</keyword>
<dbReference type="InterPro" id="IPR020894">
    <property type="entry name" value="Cadherin_CS"/>
</dbReference>
<dbReference type="InterPro" id="IPR020635">
    <property type="entry name" value="Tyr_kinase_cat_dom"/>
</dbReference>
<organism evidence="12 13">
    <name type="scientific">Potamilus streckersoni</name>
    <dbReference type="NCBI Taxonomy" id="2493646"/>
    <lineage>
        <taxon>Eukaryota</taxon>
        <taxon>Metazoa</taxon>
        <taxon>Spiralia</taxon>
        <taxon>Lophotrochozoa</taxon>
        <taxon>Mollusca</taxon>
        <taxon>Bivalvia</taxon>
        <taxon>Autobranchia</taxon>
        <taxon>Heteroconchia</taxon>
        <taxon>Palaeoheterodonta</taxon>
        <taxon>Unionida</taxon>
        <taxon>Unionoidea</taxon>
        <taxon>Unionidae</taxon>
        <taxon>Ambleminae</taxon>
        <taxon>Lampsilini</taxon>
        <taxon>Potamilus</taxon>
    </lineage>
</organism>
<sequence length="1138" mass="128472">MMAFKLVVILAFVSKVTESLYVSQQNLSFCFPNNAEQGLLLGRVFAHANISSDCSETDLEYVLMATDGTRNVTQYFEITESGWIRLASPLDGRAKGQTSFNFLMEVKCKSESSVQPLVISVTLRQQQPSMTESIQKDDMRRYCFGDIPKTFQIEENVKNASLGLLRGCNDKIFNSSTDKITMKIVNGNFSQHFMLDSNTSELRVVKPLDRETVKSVQLNIICNSSGPVPTSVTETVHIKILDVNDNLPYFENTSSRSLEVNCNVTGTKCRKISRVVIDLDEDQAVPHTVEILDDPFGVCRAEQPICYHVNNSLFCRLAITTEGLEILPEPVYSCTAALIDESYVGLLDELYNKSAVMKINFHNSVVMKLSPSYQMEQKFVQFYRNATRFARLIELGENRKKRKRYSLASPIFRVTPIYGIVYVYDDAAVQQAATFMSVQVLVPPSLLINITVHMQGEPRKDIKGCESGCSRIKSQELCESSCGLGITTGNCVFRKVENNQKYLSSLKTYETCSYNTSTCPDHRCDELEEMNPFLCPQDCTTKNIIGAGFLDESSKGIKSCMSPAWCDRSAQCFCTYPIVPTKAPTRLESFQLPMQNGEQPMDTLEITTVIEANNTSMERQVTAISSDSDDEICDHYCRTVIGASIGSIACFILILIIMWTIRRKRKGRKSNLKHVGSLLSISAVPSDYIVDRERQSSYPSPIRTPKQPFTSSTRQEDLKWEFPRENLYLEEALGEGEFGVVMKAKAKGLAGQEGYMQVAIKMLKHCSTPSEEQDLWSEFNLLKDVTHPNVIRLLGACTKEGPLYLIVEYCANGCLLNYLRNSCLEEKGYVNQHVCYKTPNNNKEIRQNGETLTIRDLLSFAWQIAKGMRYLSDIKLVHRDLAARNVLVAAGKHLKISDFGLTRDIYEADAYLKKSRGRIPVKWMAPESLYAQIYTTKSDVWSYGIVLWELVTLGASPYPGIPPERLYSLLVGGYRMDRPEHCPEEMYAVMQKCWKIDPQDRPKFRAIADILDRILQEKTGYLDLNSGFGENPVNQLLEDRFCSTEKEHPGRNNLYTKKQDIELGSSFSSSSTYLTPSSNVLPDCEEKSSSPLFGRKNVIYPSEKQTLLKDMDTVKFINMDRQITDSVEELEPLTFSAS</sequence>
<dbReference type="GO" id="GO:0043235">
    <property type="term" value="C:receptor complex"/>
    <property type="evidence" value="ECO:0007669"/>
    <property type="project" value="TreeGrafter"/>
</dbReference>
<dbReference type="PROSITE" id="PS00107">
    <property type="entry name" value="PROTEIN_KINASE_ATP"/>
    <property type="match status" value="1"/>
</dbReference>
<dbReference type="Gene3D" id="2.60.40.60">
    <property type="entry name" value="Cadherins"/>
    <property type="match status" value="1"/>
</dbReference>
<dbReference type="PRINTS" id="PR00109">
    <property type="entry name" value="TYRKINASE"/>
</dbReference>
<keyword evidence="2" id="KW-0677">Repeat</keyword>
<dbReference type="PRINTS" id="PR00205">
    <property type="entry name" value="CADHERIN"/>
</dbReference>
<dbReference type="GO" id="GO:0004714">
    <property type="term" value="F:transmembrane receptor protein tyrosine kinase activity"/>
    <property type="evidence" value="ECO:0007669"/>
    <property type="project" value="UniProtKB-EC"/>
</dbReference>
<dbReference type="InterPro" id="IPR017441">
    <property type="entry name" value="Protein_kinase_ATP_BS"/>
</dbReference>
<feature type="domain" description="Cadherin" evidence="11">
    <location>
        <begin position="170"/>
        <end position="250"/>
    </location>
</feature>
<dbReference type="GO" id="GO:0005524">
    <property type="term" value="F:ATP binding"/>
    <property type="evidence" value="ECO:0007669"/>
    <property type="project" value="UniProtKB-UniRule"/>
</dbReference>
<name>A0AAE0W187_9BIVA</name>
<reference evidence="12" key="1">
    <citation type="journal article" date="2021" name="Genome Biol. Evol.">
        <title>A High-Quality Reference Genome for a Parasitic Bivalve with Doubly Uniparental Inheritance (Bivalvia: Unionida).</title>
        <authorList>
            <person name="Smith C.H."/>
        </authorList>
    </citation>
    <scope>NUCLEOTIDE SEQUENCE</scope>
    <source>
        <strain evidence="12">CHS0354</strain>
    </source>
</reference>
<evidence type="ECO:0000256" key="3">
    <source>
        <dbReference type="ARBA" id="ARBA00022837"/>
    </source>
</evidence>
<dbReference type="InterPro" id="IPR050122">
    <property type="entry name" value="RTK"/>
</dbReference>
<evidence type="ECO:0000256" key="2">
    <source>
        <dbReference type="ARBA" id="ARBA00022737"/>
    </source>
</evidence>
<dbReference type="AlphaFoldDB" id="A0AAE0W187"/>
<dbReference type="Pfam" id="PF22540">
    <property type="entry name" value="RET_CRD"/>
    <property type="match status" value="1"/>
</dbReference>
<dbReference type="SUPFAM" id="SSF56112">
    <property type="entry name" value="Protein kinase-like (PK-like)"/>
    <property type="match status" value="1"/>
</dbReference>
<keyword evidence="7" id="KW-0547">Nucleotide-binding</keyword>
<comment type="subcellular location">
    <subcellularLocation>
        <location evidence="1">Membrane</location>
        <topology evidence="1">Single-pass membrane protein</topology>
    </subcellularLocation>
</comment>
<feature type="chain" id="PRO_5042194737" description="Receptor protein-tyrosine kinase" evidence="9">
    <location>
        <begin position="20"/>
        <end position="1138"/>
    </location>
</feature>
<dbReference type="InterPro" id="IPR000719">
    <property type="entry name" value="Prot_kinase_dom"/>
</dbReference>
<dbReference type="GO" id="GO:0007169">
    <property type="term" value="P:cell surface receptor protein tyrosine kinase signaling pathway"/>
    <property type="evidence" value="ECO:0007669"/>
    <property type="project" value="TreeGrafter"/>
</dbReference>
<proteinExistence type="predicted"/>
<evidence type="ECO:0000259" key="10">
    <source>
        <dbReference type="PROSITE" id="PS50011"/>
    </source>
</evidence>
<evidence type="ECO:0000313" key="13">
    <source>
        <dbReference type="Proteomes" id="UP001195483"/>
    </source>
</evidence>
<reference evidence="12" key="3">
    <citation type="submission" date="2023-05" db="EMBL/GenBank/DDBJ databases">
        <authorList>
            <person name="Smith C.H."/>
        </authorList>
    </citation>
    <scope>NUCLEOTIDE SEQUENCE</scope>
    <source>
        <strain evidence="12">CHS0354</strain>
        <tissue evidence="12">Mantle</tissue>
    </source>
</reference>
<evidence type="ECO:0000256" key="5">
    <source>
        <dbReference type="ARBA" id="ARBA00051243"/>
    </source>
</evidence>
<dbReference type="PANTHER" id="PTHR24416">
    <property type="entry name" value="TYROSINE-PROTEIN KINASE RECEPTOR"/>
    <property type="match status" value="1"/>
</dbReference>